<organism evidence="1 2">
    <name type="scientific">Thermus thermophilus</name>
    <dbReference type="NCBI Taxonomy" id="274"/>
    <lineage>
        <taxon>Bacteria</taxon>
        <taxon>Thermotogati</taxon>
        <taxon>Deinococcota</taxon>
        <taxon>Deinococci</taxon>
        <taxon>Thermales</taxon>
        <taxon>Thermaceae</taxon>
        <taxon>Thermus</taxon>
    </lineage>
</organism>
<evidence type="ECO:0000313" key="1">
    <source>
        <dbReference type="EMBL" id="VCU53786.1"/>
    </source>
</evidence>
<dbReference type="EMBL" id="LR027517">
    <property type="protein sequence ID" value="VCU53786.1"/>
    <property type="molecule type" value="Genomic_DNA"/>
</dbReference>
<protein>
    <submittedName>
        <fullName evidence="1">Uncharacterized protein</fullName>
    </submittedName>
</protein>
<name>A0A3P4AT96_THETH</name>
<dbReference type="RefSeq" id="WP_124105039.1">
    <property type="nucleotide sequence ID" value="NZ_LR027517.1"/>
</dbReference>
<reference evidence="1 2" key="1">
    <citation type="submission" date="2018-10" db="EMBL/GenBank/DDBJ databases">
        <authorList>
            <person name="Peiro R."/>
            <person name="Begona"/>
            <person name="Cbmso G."/>
            <person name="Lopez M."/>
            <person name="Gonzalez S."/>
            <person name="Sacristan E."/>
            <person name="Castillo E."/>
        </authorList>
    </citation>
    <scope>NUCLEOTIDE SEQUENCE [LARGE SCALE GENOMIC DNA]</scope>
    <source>
        <strain evidence="1">TTHNAR1</strain>
    </source>
</reference>
<gene>
    <name evidence="1" type="ORF">TTHN1_01572</name>
</gene>
<evidence type="ECO:0000313" key="2">
    <source>
        <dbReference type="Proteomes" id="UP000279841"/>
    </source>
</evidence>
<dbReference type="Proteomes" id="UP000279841">
    <property type="component" value="Chromosome"/>
</dbReference>
<dbReference type="AlphaFoldDB" id="A0A3P4AT96"/>
<proteinExistence type="predicted"/>
<sequence length="69" mass="7919">MKRYRLKALKDIARLNFANFQLYRDPDGPGWIAHGIHREYRTLWTARGSTEREALEALLGLAHNVGVPS</sequence>
<accession>A0A3P4AT96</accession>